<dbReference type="Proteomes" id="UP000799778">
    <property type="component" value="Unassembled WGS sequence"/>
</dbReference>
<feature type="region of interest" description="Disordered" evidence="1">
    <location>
        <begin position="277"/>
        <end position="298"/>
    </location>
</feature>
<evidence type="ECO:0000256" key="1">
    <source>
        <dbReference type="SAM" id="MobiDB-lite"/>
    </source>
</evidence>
<dbReference type="GeneID" id="54278423"/>
<evidence type="ECO:0000256" key="2">
    <source>
        <dbReference type="SAM" id="Phobius"/>
    </source>
</evidence>
<feature type="signal peptide" evidence="3">
    <location>
        <begin position="1"/>
        <end position="23"/>
    </location>
</feature>
<dbReference type="OrthoDB" id="4148662at2759"/>
<dbReference type="AlphaFoldDB" id="A0A6A5Y642"/>
<feature type="compositionally biased region" description="Low complexity" evidence="1">
    <location>
        <begin position="277"/>
        <end position="289"/>
    </location>
</feature>
<organism evidence="4 5">
    <name type="scientific">Aaosphaeria arxii CBS 175.79</name>
    <dbReference type="NCBI Taxonomy" id="1450172"/>
    <lineage>
        <taxon>Eukaryota</taxon>
        <taxon>Fungi</taxon>
        <taxon>Dikarya</taxon>
        <taxon>Ascomycota</taxon>
        <taxon>Pezizomycotina</taxon>
        <taxon>Dothideomycetes</taxon>
        <taxon>Pleosporomycetidae</taxon>
        <taxon>Pleosporales</taxon>
        <taxon>Pleosporales incertae sedis</taxon>
        <taxon>Aaosphaeria</taxon>
    </lineage>
</organism>
<protein>
    <submittedName>
        <fullName evidence="4">Uncharacterized protein</fullName>
    </submittedName>
</protein>
<feature type="region of interest" description="Disordered" evidence="1">
    <location>
        <begin position="333"/>
        <end position="362"/>
    </location>
</feature>
<gene>
    <name evidence="4" type="ORF">BU24DRAFT_131468</name>
</gene>
<reference evidence="4" key="1">
    <citation type="journal article" date="2020" name="Stud. Mycol.">
        <title>101 Dothideomycetes genomes: a test case for predicting lifestyles and emergence of pathogens.</title>
        <authorList>
            <person name="Haridas S."/>
            <person name="Albert R."/>
            <person name="Binder M."/>
            <person name="Bloem J."/>
            <person name="Labutti K."/>
            <person name="Salamov A."/>
            <person name="Andreopoulos B."/>
            <person name="Baker S."/>
            <person name="Barry K."/>
            <person name="Bills G."/>
            <person name="Bluhm B."/>
            <person name="Cannon C."/>
            <person name="Castanera R."/>
            <person name="Culley D."/>
            <person name="Daum C."/>
            <person name="Ezra D."/>
            <person name="Gonzalez J."/>
            <person name="Henrissat B."/>
            <person name="Kuo A."/>
            <person name="Liang C."/>
            <person name="Lipzen A."/>
            <person name="Lutzoni F."/>
            <person name="Magnuson J."/>
            <person name="Mondo S."/>
            <person name="Nolan M."/>
            <person name="Ohm R."/>
            <person name="Pangilinan J."/>
            <person name="Park H.-J."/>
            <person name="Ramirez L."/>
            <person name="Alfaro M."/>
            <person name="Sun H."/>
            <person name="Tritt A."/>
            <person name="Yoshinaga Y."/>
            <person name="Zwiers L.-H."/>
            <person name="Turgeon B."/>
            <person name="Goodwin S."/>
            <person name="Spatafora J."/>
            <person name="Crous P."/>
            <person name="Grigoriev I."/>
        </authorList>
    </citation>
    <scope>NUCLEOTIDE SEQUENCE</scope>
    <source>
        <strain evidence="4">CBS 175.79</strain>
    </source>
</reference>
<feature type="region of interest" description="Disordered" evidence="1">
    <location>
        <begin position="190"/>
        <end position="242"/>
    </location>
</feature>
<accession>A0A6A5Y642</accession>
<feature type="compositionally biased region" description="Low complexity" evidence="1">
    <location>
        <begin position="190"/>
        <end position="233"/>
    </location>
</feature>
<evidence type="ECO:0000256" key="3">
    <source>
        <dbReference type="SAM" id="SignalP"/>
    </source>
</evidence>
<dbReference type="RefSeq" id="XP_033388363.1">
    <property type="nucleotide sequence ID" value="XM_033521026.1"/>
</dbReference>
<keyword evidence="3" id="KW-0732">Signal</keyword>
<feature type="chain" id="PRO_5025357242" evidence="3">
    <location>
        <begin position="24"/>
        <end position="381"/>
    </location>
</feature>
<feature type="compositionally biased region" description="Polar residues" evidence="1">
    <location>
        <begin position="335"/>
        <end position="347"/>
    </location>
</feature>
<keyword evidence="5" id="KW-1185">Reference proteome</keyword>
<sequence>MQPLLPIPLLLILLQHTPLQAFAQVSQQRCYSSAGELAPDYIIPCYTSWTADATFCCKRGNVCLEHNACYDGATGITYQYGCTDESYADANCPKKCGLDTKKSEWVGMVFCGGEEGGRNGSWLCHHPDNCGDSCIGHTPWDPQLERLPKIQCSEMKPSLVAISAPSTLSDIMKIPNEATALASYFAAHPTARPTSSTSSQPPVTAASTPAASSSQVSSSTAPPTSVPADPSTAESNASSARKKKTKALAIGLGVGIPLVMSLIGTALFLLYRRHNASSSTSSPTTIPSSSKEEKLDASDAAAMPGYVHKAELPGEGKPLAQHSPARTELAGSFVEGSSTWGSPSTRPVSVMPPSERGSYGAFRPEGRVVESVGGGVVHELP</sequence>
<name>A0A6A5Y642_9PLEO</name>
<evidence type="ECO:0000313" key="4">
    <source>
        <dbReference type="EMBL" id="KAF2020024.1"/>
    </source>
</evidence>
<keyword evidence="2" id="KW-0812">Transmembrane</keyword>
<proteinExistence type="predicted"/>
<keyword evidence="2" id="KW-1133">Transmembrane helix</keyword>
<evidence type="ECO:0000313" key="5">
    <source>
        <dbReference type="Proteomes" id="UP000799778"/>
    </source>
</evidence>
<feature type="transmembrane region" description="Helical" evidence="2">
    <location>
        <begin position="247"/>
        <end position="271"/>
    </location>
</feature>
<dbReference type="EMBL" id="ML978067">
    <property type="protein sequence ID" value="KAF2020024.1"/>
    <property type="molecule type" value="Genomic_DNA"/>
</dbReference>
<keyword evidence="2" id="KW-0472">Membrane</keyword>